<evidence type="ECO:0000313" key="2">
    <source>
        <dbReference type="EMBL" id="KAK7689419.1"/>
    </source>
</evidence>
<dbReference type="InterPro" id="IPR012341">
    <property type="entry name" value="6hp_glycosidase-like_sf"/>
</dbReference>
<keyword evidence="1" id="KW-0479">Metal-binding</keyword>
<dbReference type="Proteomes" id="UP001385951">
    <property type="component" value="Unassembled WGS sequence"/>
</dbReference>
<dbReference type="GO" id="GO:0005975">
    <property type="term" value="P:carbohydrate metabolic process"/>
    <property type="evidence" value="ECO:0007669"/>
    <property type="project" value="InterPro"/>
</dbReference>
<feature type="binding site" evidence="1">
    <location>
        <position position="306"/>
    </location>
    <ligand>
        <name>Zn(2+)</name>
        <dbReference type="ChEBI" id="CHEBI:29105"/>
    </ligand>
</feature>
<gene>
    <name evidence="2" type="ORF">QCA50_007211</name>
</gene>
<dbReference type="EMBL" id="JASBNA010000008">
    <property type="protein sequence ID" value="KAK7689419.1"/>
    <property type="molecule type" value="Genomic_DNA"/>
</dbReference>
<dbReference type="PANTHER" id="PTHR12736:SF7">
    <property type="entry name" value="LANC-LIKE PROTEIN 3"/>
    <property type="match status" value="1"/>
</dbReference>
<feature type="binding site" evidence="1">
    <location>
        <position position="364"/>
    </location>
    <ligand>
        <name>Zn(2+)</name>
        <dbReference type="ChEBI" id="CHEBI:29105"/>
    </ligand>
</feature>
<dbReference type="GO" id="GO:0031179">
    <property type="term" value="P:peptide modification"/>
    <property type="evidence" value="ECO:0007669"/>
    <property type="project" value="InterPro"/>
</dbReference>
<dbReference type="GO" id="GO:0005886">
    <property type="term" value="C:plasma membrane"/>
    <property type="evidence" value="ECO:0007669"/>
    <property type="project" value="TreeGrafter"/>
</dbReference>
<reference evidence="2 3" key="1">
    <citation type="submission" date="2022-09" db="EMBL/GenBank/DDBJ databases">
        <authorList>
            <person name="Palmer J.M."/>
        </authorList>
    </citation>
    <scope>NUCLEOTIDE SEQUENCE [LARGE SCALE GENOMIC DNA]</scope>
    <source>
        <strain evidence="2 3">DSM 7382</strain>
    </source>
</reference>
<feature type="binding site" evidence="1">
    <location>
        <position position="365"/>
    </location>
    <ligand>
        <name>Zn(2+)</name>
        <dbReference type="ChEBI" id="CHEBI:29105"/>
    </ligand>
</feature>
<dbReference type="AlphaFoldDB" id="A0AAW0GDJ1"/>
<dbReference type="CDD" id="cd04794">
    <property type="entry name" value="euk_LANCL"/>
    <property type="match status" value="1"/>
</dbReference>
<comment type="caution">
    <text evidence="2">The sequence shown here is derived from an EMBL/GenBank/DDBJ whole genome shotgun (WGS) entry which is preliminary data.</text>
</comment>
<name>A0AAW0GDJ1_9APHY</name>
<organism evidence="2 3">
    <name type="scientific">Cerrena zonata</name>
    <dbReference type="NCBI Taxonomy" id="2478898"/>
    <lineage>
        <taxon>Eukaryota</taxon>
        <taxon>Fungi</taxon>
        <taxon>Dikarya</taxon>
        <taxon>Basidiomycota</taxon>
        <taxon>Agaricomycotina</taxon>
        <taxon>Agaricomycetes</taxon>
        <taxon>Polyporales</taxon>
        <taxon>Cerrenaceae</taxon>
        <taxon>Cerrena</taxon>
    </lineage>
</organism>
<evidence type="ECO:0000256" key="1">
    <source>
        <dbReference type="PIRSR" id="PIRSR607822-1"/>
    </source>
</evidence>
<dbReference type="Pfam" id="PF05147">
    <property type="entry name" value="LANC_like"/>
    <property type="match status" value="1"/>
</dbReference>
<keyword evidence="1" id="KW-0862">Zinc</keyword>
<keyword evidence="3" id="KW-1185">Reference proteome</keyword>
<dbReference type="PRINTS" id="PR01950">
    <property type="entry name" value="LANCSUPER"/>
</dbReference>
<dbReference type="PANTHER" id="PTHR12736">
    <property type="entry name" value="LANC-LIKE PROTEIN"/>
    <property type="match status" value="1"/>
</dbReference>
<accession>A0AAW0GDJ1</accession>
<sequence>MSTHQTRYIPFTPADPTTFDFASARKDIINSLQKGILDVHKNPSSRHIVYVGNSGVLMMDWIVSSLPELPPISFTRIPSPATLPEMSPKENAVFFGEAIGNATLFLLGELQGTNPVSETTKEDCETCIRMISKAMEIAVNGERDVVGDGCEILFGRAGLLYAPLKLRSVIDSEPSRDESALVKSIRELCSDQQLGVLIDDIIVRGREGAITYAEELDVNERVNAPGLMWSWRGKRYLGGAHGVVGILQMIISSPTQLLFSHWGLIVKTILWLVDIQLPSGNWPVRAEKDTYKRIEGDEKNRLVHWCHGAPATLILFATILRRFDSASSPLALPPTLVTSLRKSLALGANLVYTQGLLRKGVGICHGVAGSVYTLLSVSDAISLPKTNYESPGSESKTKTEGMMDKYLFQAIHLAHIATTYESLTEKGEMNVPDRPYSLYEGLAGMCCAWVDIVKRLDRVLSINRSVLGDRIRKGSGMPAYDDLVWMD</sequence>
<evidence type="ECO:0000313" key="3">
    <source>
        <dbReference type="Proteomes" id="UP001385951"/>
    </source>
</evidence>
<dbReference type="GO" id="GO:0046872">
    <property type="term" value="F:metal ion binding"/>
    <property type="evidence" value="ECO:0007669"/>
    <property type="project" value="UniProtKB-KW"/>
</dbReference>
<dbReference type="InterPro" id="IPR007822">
    <property type="entry name" value="LANC-like"/>
</dbReference>
<dbReference type="SUPFAM" id="SSF158745">
    <property type="entry name" value="LanC-like"/>
    <property type="match status" value="1"/>
</dbReference>
<dbReference type="Gene3D" id="1.50.10.10">
    <property type="match status" value="1"/>
</dbReference>
<proteinExistence type="predicted"/>
<protein>
    <submittedName>
        <fullName evidence="2">Uncharacterized protein</fullName>
    </submittedName>
</protein>
<dbReference type="SMART" id="SM01260">
    <property type="entry name" value="LANC_like"/>
    <property type="match status" value="1"/>
</dbReference>